<evidence type="ECO:0000256" key="1">
    <source>
        <dbReference type="ARBA" id="ARBA00001946"/>
    </source>
</evidence>
<dbReference type="SUPFAM" id="SSF81301">
    <property type="entry name" value="Nucleotidyltransferase"/>
    <property type="match status" value="1"/>
</dbReference>
<dbReference type="AlphaFoldDB" id="A0A7W2KHD8"/>
<evidence type="ECO:0000259" key="10">
    <source>
        <dbReference type="Pfam" id="PF01909"/>
    </source>
</evidence>
<dbReference type="GO" id="GO:0016779">
    <property type="term" value="F:nucleotidyltransferase activity"/>
    <property type="evidence" value="ECO:0007669"/>
    <property type="project" value="UniProtKB-KW"/>
</dbReference>
<keyword evidence="4" id="KW-0548">Nucleotidyltransferase</keyword>
<feature type="domain" description="Polymerase nucleotidyl transferase" evidence="10">
    <location>
        <begin position="12"/>
        <end position="98"/>
    </location>
</feature>
<keyword evidence="6" id="KW-0547">Nucleotide-binding</keyword>
<comment type="caution">
    <text evidence="11">The sequence shown here is derived from an EMBL/GenBank/DDBJ whole genome shotgun (WGS) entry which is preliminary data.</text>
</comment>
<evidence type="ECO:0000256" key="9">
    <source>
        <dbReference type="ARBA" id="ARBA00038276"/>
    </source>
</evidence>
<evidence type="ECO:0000256" key="4">
    <source>
        <dbReference type="ARBA" id="ARBA00022695"/>
    </source>
</evidence>
<dbReference type="Gene3D" id="3.30.460.10">
    <property type="entry name" value="Beta Polymerase, domain 2"/>
    <property type="match status" value="1"/>
</dbReference>
<dbReference type="CDD" id="cd05403">
    <property type="entry name" value="NT_KNTase_like"/>
    <property type="match status" value="1"/>
</dbReference>
<dbReference type="GO" id="GO:0046872">
    <property type="term" value="F:metal ion binding"/>
    <property type="evidence" value="ECO:0007669"/>
    <property type="project" value="UniProtKB-KW"/>
</dbReference>
<keyword evidence="3 11" id="KW-0808">Transferase</keyword>
<dbReference type="PANTHER" id="PTHR33571">
    <property type="entry name" value="SSL8005 PROTEIN"/>
    <property type="match status" value="1"/>
</dbReference>
<evidence type="ECO:0000256" key="5">
    <source>
        <dbReference type="ARBA" id="ARBA00022723"/>
    </source>
</evidence>
<keyword evidence="8" id="KW-0460">Magnesium</keyword>
<keyword evidence="7" id="KW-0067">ATP-binding</keyword>
<evidence type="ECO:0000313" key="12">
    <source>
        <dbReference type="Proteomes" id="UP000545074"/>
    </source>
</evidence>
<evidence type="ECO:0000256" key="2">
    <source>
        <dbReference type="ARBA" id="ARBA00022649"/>
    </source>
</evidence>
<keyword evidence="2" id="KW-1277">Toxin-antitoxin system</keyword>
<keyword evidence="5" id="KW-0479">Metal-binding</keyword>
<comment type="similarity">
    <text evidence="9">Belongs to the MntA antitoxin family.</text>
</comment>
<reference evidence="11 12" key="1">
    <citation type="submission" date="2020-07" db="EMBL/GenBank/DDBJ databases">
        <title>Diversity of carbapenemase encoding genes among Pseudomonas putida group clinical isolates in a tertiary Brazilian hospital.</title>
        <authorList>
            <person name="Alberto-Lei F."/>
            <person name="Nodari C.S."/>
            <person name="Streling A.P."/>
            <person name="Paulino J.T."/>
            <person name="Bessa-Neto F.O."/>
            <person name="Cayo R."/>
            <person name="Gales A.C."/>
        </authorList>
    </citation>
    <scope>NUCLEOTIDE SEQUENCE [LARGE SCALE GENOMIC DNA]</scope>
    <source>
        <strain evidence="11 12">12815</strain>
    </source>
</reference>
<dbReference type="PANTHER" id="PTHR33571:SF12">
    <property type="entry name" value="BSL3053 PROTEIN"/>
    <property type="match status" value="1"/>
</dbReference>
<evidence type="ECO:0000256" key="8">
    <source>
        <dbReference type="ARBA" id="ARBA00022842"/>
    </source>
</evidence>
<dbReference type="InterPro" id="IPR002934">
    <property type="entry name" value="Polymerase_NTP_transf_dom"/>
</dbReference>
<proteinExistence type="inferred from homology"/>
<dbReference type="EMBL" id="JACGCX010000009">
    <property type="protein sequence ID" value="MBA6098522.1"/>
    <property type="molecule type" value="Genomic_DNA"/>
</dbReference>
<comment type="cofactor">
    <cofactor evidence="1">
        <name>Mg(2+)</name>
        <dbReference type="ChEBI" id="CHEBI:18420"/>
    </cofactor>
</comment>
<evidence type="ECO:0000256" key="6">
    <source>
        <dbReference type="ARBA" id="ARBA00022741"/>
    </source>
</evidence>
<evidence type="ECO:0000313" key="11">
    <source>
        <dbReference type="EMBL" id="MBA6098522.1"/>
    </source>
</evidence>
<organism evidence="11 12">
    <name type="scientific">Pseudomonas juntendi</name>
    <dbReference type="NCBI Taxonomy" id="2666183"/>
    <lineage>
        <taxon>Bacteria</taxon>
        <taxon>Pseudomonadati</taxon>
        <taxon>Pseudomonadota</taxon>
        <taxon>Gammaproteobacteria</taxon>
        <taxon>Pseudomonadales</taxon>
        <taxon>Pseudomonadaceae</taxon>
        <taxon>Pseudomonas</taxon>
    </lineage>
</organism>
<protein>
    <submittedName>
        <fullName evidence="11">Nucleotidyltransferase domain-containing protein</fullName>
    </submittedName>
</protein>
<accession>A0A7W2KHD8</accession>
<dbReference type="InterPro" id="IPR052038">
    <property type="entry name" value="Type-VII_TA_antitoxin"/>
</dbReference>
<dbReference type="Pfam" id="PF01909">
    <property type="entry name" value="NTP_transf_2"/>
    <property type="match status" value="1"/>
</dbReference>
<evidence type="ECO:0000256" key="3">
    <source>
        <dbReference type="ARBA" id="ARBA00022679"/>
    </source>
</evidence>
<dbReference type="Proteomes" id="UP000545074">
    <property type="component" value="Unassembled WGS sequence"/>
</dbReference>
<evidence type="ECO:0000256" key="7">
    <source>
        <dbReference type="ARBA" id="ARBA00022840"/>
    </source>
</evidence>
<name>A0A7W2KHD8_9PSED</name>
<dbReference type="GO" id="GO:0005524">
    <property type="term" value="F:ATP binding"/>
    <property type="evidence" value="ECO:0007669"/>
    <property type="project" value="UniProtKB-KW"/>
</dbReference>
<dbReference type="InterPro" id="IPR043519">
    <property type="entry name" value="NT_sf"/>
</dbReference>
<sequence>MKPSDAIQGKTKEIKQAVESYGFVDVRIFGSVCRGEDREGSDLDLLVTIPAERKGKIALFDILDLESKLEEMLGIPVDMNVANNMPDHLKPEVERSAILL</sequence>
<gene>
    <name evidence="11" type="ORF">H4C80_15485</name>
</gene>
<dbReference type="RefSeq" id="WP_119713696.1">
    <property type="nucleotide sequence ID" value="NZ_JACGCX010000009.1"/>
</dbReference>